<dbReference type="STRING" id="1121326.CLMAG_58740"/>
<dbReference type="Proteomes" id="UP000076603">
    <property type="component" value="Unassembled WGS sequence"/>
</dbReference>
<comment type="caution">
    <text evidence="2">The sequence shown here is derived from an EMBL/GenBank/DDBJ whole genome shotgun (WGS) entry which is preliminary data.</text>
</comment>
<dbReference type="PATRIC" id="fig|1121326.3.peg.5939"/>
<protein>
    <submittedName>
        <fullName evidence="2">Uncharacterized protein</fullName>
    </submittedName>
</protein>
<gene>
    <name evidence="2" type="ORF">CLMAG_58740</name>
</gene>
<keyword evidence="1" id="KW-1133">Transmembrane helix</keyword>
<proteinExistence type="predicted"/>
<feature type="transmembrane region" description="Helical" evidence="1">
    <location>
        <begin position="233"/>
        <end position="252"/>
    </location>
</feature>
<keyword evidence="1" id="KW-0472">Membrane</keyword>
<keyword evidence="3" id="KW-1185">Reference proteome</keyword>
<dbReference type="RefSeq" id="WP_066630538.1">
    <property type="nucleotide sequence ID" value="NZ_FQXL01000077.1"/>
</dbReference>
<name>A0A162QP93_9CLOT</name>
<accession>A0A162QP93</accession>
<organism evidence="2 3">
    <name type="scientific">Clostridium magnum DSM 2767</name>
    <dbReference type="NCBI Taxonomy" id="1121326"/>
    <lineage>
        <taxon>Bacteria</taxon>
        <taxon>Bacillati</taxon>
        <taxon>Bacillota</taxon>
        <taxon>Clostridia</taxon>
        <taxon>Eubacteriales</taxon>
        <taxon>Clostridiaceae</taxon>
        <taxon>Clostridium</taxon>
    </lineage>
</organism>
<keyword evidence="1" id="KW-0812">Transmembrane</keyword>
<dbReference type="EMBL" id="LWAE01000014">
    <property type="protein sequence ID" value="KZL88781.1"/>
    <property type="molecule type" value="Genomic_DNA"/>
</dbReference>
<evidence type="ECO:0000313" key="2">
    <source>
        <dbReference type="EMBL" id="KZL88781.1"/>
    </source>
</evidence>
<reference evidence="2 3" key="1">
    <citation type="submission" date="2016-04" db="EMBL/GenBank/DDBJ databases">
        <title>Genome sequence of Clostridium magnum DSM 2767.</title>
        <authorList>
            <person name="Poehlein A."/>
            <person name="Uhlig R."/>
            <person name="Fischer R."/>
            <person name="Bahl H."/>
            <person name="Daniel R."/>
        </authorList>
    </citation>
    <scope>NUCLEOTIDE SEQUENCE [LARGE SCALE GENOMIC DNA]</scope>
    <source>
        <strain evidence="2 3">DSM 2767</strain>
    </source>
</reference>
<dbReference type="AlphaFoldDB" id="A0A162QP93"/>
<evidence type="ECO:0000256" key="1">
    <source>
        <dbReference type="SAM" id="Phobius"/>
    </source>
</evidence>
<sequence>MRINSKKGGETINYIYYKMSLDLLLKDCEINYCIFEHMKNKEYSSIFYLSFLPYQSMLCKGILDYFDIKKLRDILIQEKDCIKIIEKVRVKIKLYEEKRIGKNVEILKKMHQEWLELMNTAYNKGNYILKQIGVIKLYDFGTYNIQNEFIGNTILNSWYMSEFLDIKSIGSEETNRDVMMLSRSMGIILGTICNEYLLEKRVYVMNSQINVKDKDFLLSSNDTKIFNNKYDKYISLLLFNIICSINFVLYFLGKIVPQNNQFYFRVKYNCCYYAVSSLQKLVEYSKQNVSVNTGVEDYIIEVEELEKIKASIGGSNLRNCIAHYKISEKDISEKEILKDVPFYGLIEKYCKKDYYSLDKELQVHLENISYLLEKWILG</sequence>
<evidence type="ECO:0000313" key="3">
    <source>
        <dbReference type="Proteomes" id="UP000076603"/>
    </source>
</evidence>